<dbReference type="GO" id="GO:0008311">
    <property type="term" value="F:double-stranded DNA 3'-5' DNA exonuclease activity"/>
    <property type="evidence" value="ECO:0007669"/>
    <property type="project" value="InterPro"/>
</dbReference>
<evidence type="ECO:0000256" key="2">
    <source>
        <dbReference type="ARBA" id="ARBA00007092"/>
    </source>
</evidence>
<proteinExistence type="inferred from homology"/>
<gene>
    <name evidence="10" type="ORF">BBI10_17675</name>
</gene>
<dbReference type="Proteomes" id="UP000095143">
    <property type="component" value="Unassembled WGS sequence"/>
</dbReference>
<comment type="similarity">
    <text evidence="2">Belongs to the DNA repair enzymes AP/ExoA family.</text>
</comment>
<feature type="active site" description="Proton donor/acceptor" evidence="6">
    <location>
        <position position="152"/>
    </location>
</feature>
<dbReference type="EMBL" id="MDEN01000065">
    <property type="protein sequence ID" value="OCX17346.1"/>
    <property type="molecule type" value="Genomic_DNA"/>
</dbReference>
<reference evidence="10 11" key="1">
    <citation type="submission" date="2016-08" db="EMBL/GenBank/DDBJ databases">
        <title>Whole genome sequence of Pseudomonas graminis strain UASWS1507, a potential biological control agent for agriculture.</title>
        <authorList>
            <person name="Crovadore J."/>
            <person name="Calmin G."/>
            <person name="Chablais R."/>
            <person name="Cochard B."/>
            <person name="Lefort F."/>
        </authorList>
    </citation>
    <scope>NUCLEOTIDE SEQUENCE [LARGE SCALE GENOMIC DNA]</scope>
    <source>
        <strain evidence="10 11">UASWS1507</strain>
    </source>
</reference>
<keyword evidence="3 7" id="KW-0479">Metal-binding</keyword>
<evidence type="ECO:0000256" key="5">
    <source>
        <dbReference type="ARBA" id="ARBA00022842"/>
    </source>
</evidence>
<keyword evidence="4" id="KW-0378">Hydrolase</keyword>
<organism evidence="10 11">
    <name type="scientific">Pseudomonas graminis</name>
    <dbReference type="NCBI Taxonomy" id="158627"/>
    <lineage>
        <taxon>Bacteria</taxon>
        <taxon>Pseudomonadati</taxon>
        <taxon>Pseudomonadota</taxon>
        <taxon>Gammaproteobacteria</taxon>
        <taxon>Pseudomonadales</taxon>
        <taxon>Pseudomonadaceae</taxon>
        <taxon>Pseudomonas</taxon>
    </lineage>
</organism>
<feature type="binding site" evidence="7">
    <location>
        <position position="261"/>
    </location>
    <ligand>
        <name>Mg(2+)</name>
        <dbReference type="ChEBI" id="CHEBI:18420"/>
        <label>1</label>
    </ligand>
</feature>
<dbReference type="GO" id="GO:0006281">
    <property type="term" value="P:DNA repair"/>
    <property type="evidence" value="ECO:0007669"/>
    <property type="project" value="InterPro"/>
</dbReference>
<dbReference type="PANTHER" id="PTHR43250:SF2">
    <property type="entry name" value="EXODEOXYRIBONUCLEASE III"/>
    <property type="match status" value="1"/>
</dbReference>
<dbReference type="Pfam" id="PF03372">
    <property type="entry name" value="Exo_endo_phos"/>
    <property type="match status" value="1"/>
</dbReference>
<dbReference type="PANTHER" id="PTHR43250">
    <property type="entry name" value="EXODEOXYRIBONUCLEASE III"/>
    <property type="match status" value="1"/>
</dbReference>
<dbReference type="CDD" id="cd09086">
    <property type="entry name" value="ExoIII-like_AP-endo"/>
    <property type="match status" value="1"/>
</dbReference>
<dbReference type="GO" id="GO:0004519">
    <property type="term" value="F:endonuclease activity"/>
    <property type="evidence" value="ECO:0007669"/>
    <property type="project" value="InterPro"/>
</dbReference>
<feature type="domain" description="Endonuclease/exonuclease/phosphatase" evidence="9">
    <location>
        <begin position="4"/>
        <end position="262"/>
    </location>
</feature>
<dbReference type="NCBIfam" id="TIGR00195">
    <property type="entry name" value="exoDNase_III"/>
    <property type="match status" value="1"/>
</dbReference>
<feature type="site" description="Transition state stabilizer" evidence="8">
    <location>
        <position position="154"/>
    </location>
</feature>
<dbReference type="NCBIfam" id="TIGR00633">
    <property type="entry name" value="xth"/>
    <property type="match status" value="1"/>
</dbReference>
<keyword evidence="5 7" id="KW-0460">Magnesium</keyword>
<dbReference type="OrthoDB" id="9803914at2"/>
<evidence type="ECO:0000313" key="10">
    <source>
        <dbReference type="EMBL" id="OCX17346.1"/>
    </source>
</evidence>
<dbReference type="InterPro" id="IPR005135">
    <property type="entry name" value="Endo/exonuclease/phosphatase"/>
</dbReference>
<dbReference type="NCBIfam" id="NF008733">
    <property type="entry name" value="PRK11756.1"/>
    <property type="match status" value="1"/>
</dbReference>
<feature type="binding site" evidence="7">
    <location>
        <position position="7"/>
    </location>
    <ligand>
        <name>Mg(2+)</name>
        <dbReference type="ChEBI" id="CHEBI:18420"/>
        <label>1</label>
    </ligand>
</feature>
<dbReference type="InterPro" id="IPR037493">
    <property type="entry name" value="ExoIII-like"/>
</dbReference>
<feature type="active site" description="Proton acceptor" evidence="6">
    <location>
        <position position="262"/>
    </location>
</feature>
<dbReference type="InterPro" id="IPR020847">
    <property type="entry name" value="AP_endonuclease_F1_BS"/>
</dbReference>
<accession>A0A1C2DRU7</accession>
<evidence type="ECO:0000256" key="6">
    <source>
        <dbReference type="PIRSR" id="PIRSR604808-1"/>
    </source>
</evidence>
<evidence type="ECO:0000256" key="8">
    <source>
        <dbReference type="PIRSR" id="PIRSR604808-3"/>
    </source>
</evidence>
<name>A0A1C2DRU7_9PSED</name>
<dbReference type="STRING" id="158627.BW687_04660"/>
<dbReference type="GO" id="GO:0003677">
    <property type="term" value="F:DNA binding"/>
    <property type="evidence" value="ECO:0007669"/>
    <property type="project" value="InterPro"/>
</dbReference>
<dbReference type="InterPro" id="IPR020848">
    <property type="entry name" value="AP_endonuclease_F1_CS"/>
</dbReference>
<dbReference type="PROSITE" id="PS00726">
    <property type="entry name" value="AP_NUCLEASE_F1_1"/>
    <property type="match status" value="1"/>
</dbReference>
<feature type="site" description="Important for catalytic activity" evidence="8">
    <location>
        <position position="232"/>
    </location>
</feature>
<dbReference type="AlphaFoldDB" id="A0A1C2DRU7"/>
<protein>
    <submittedName>
        <fullName evidence="10">Exodeoxyribonuclease III</fullName>
    </submittedName>
</protein>
<evidence type="ECO:0000259" key="9">
    <source>
        <dbReference type="Pfam" id="PF03372"/>
    </source>
</evidence>
<evidence type="ECO:0000256" key="3">
    <source>
        <dbReference type="ARBA" id="ARBA00022723"/>
    </source>
</evidence>
<dbReference type="InterPro" id="IPR036691">
    <property type="entry name" value="Endo/exonu/phosph_ase_sf"/>
</dbReference>
<dbReference type="InterPro" id="IPR004808">
    <property type="entry name" value="AP_endonuc_1"/>
</dbReference>
<dbReference type="Gene3D" id="3.60.10.10">
    <property type="entry name" value="Endonuclease/exonuclease/phosphatase"/>
    <property type="match status" value="1"/>
</dbReference>
<dbReference type="PROSITE" id="PS51435">
    <property type="entry name" value="AP_NUCLEASE_F1_4"/>
    <property type="match status" value="1"/>
</dbReference>
<feature type="active site" evidence="6">
    <location>
        <position position="110"/>
    </location>
</feature>
<comment type="cofactor">
    <cofactor evidence="1">
        <name>Mn(2+)</name>
        <dbReference type="ChEBI" id="CHEBI:29035"/>
    </cofactor>
</comment>
<feature type="binding site" evidence="7">
    <location>
        <position position="154"/>
    </location>
    <ligand>
        <name>Mg(2+)</name>
        <dbReference type="ChEBI" id="CHEBI:18420"/>
        <label>1</label>
    </ligand>
</feature>
<keyword evidence="7" id="KW-0464">Manganese</keyword>
<feature type="binding site" evidence="7">
    <location>
        <position position="34"/>
    </location>
    <ligand>
        <name>Mg(2+)</name>
        <dbReference type="ChEBI" id="CHEBI:18420"/>
        <label>1</label>
    </ligand>
</feature>
<dbReference type="SUPFAM" id="SSF56219">
    <property type="entry name" value="DNase I-like"/>
    <property type="match status" value="1"/>
</dbReference>
<comment type="cofactor">
    <cofactor evidence="7">
        <name>Mg(2+)</name>
        <dbReference type="ChEBI" id="CHEBI:18420"/>
    </cofactor>
    <cofactor evidence="7">
        <name>Mn(2+)</name>
        <dbReference type="ChEBI" id="CHEBI:29035"/>
    </cofactor>
    <text evidence="7">Probably binds two magnesium or manganese ions per subunit.</text>
</comment>
<dbReference type="GO" id="GO:0046872">
    <property type="term" value="F:metal ion binding"/>
    <property type="evidence" value="ECO:0007669"/>
    <property type="project" value="UniProtKB-KW"/>
</dbReference>
<evidence type="ECO:0000256" key="1">
    <source>
        <dbReference type="ARBA" id="ARBA00001936"/>
    </source>
</evidence>
<sequence>MKIVSFNINGLRARPHQLAALIEKHQPDVIGLQETKVSDEQFPQADIEALGYHVHFHGQKGHYGVALLSRQPALSIHKGFDNDDEEAQRRFIWGTFADRNGNPVTVMNGYFPQGESRDHPTKFPAKLRFYADLQNLLETKFSNDQPLVVMGDVNISPEDSDIGIGADNAKRWLKTGKCSFLPEEREWLGKLKNWGLVDSFRHLYPEVVDQFSWFDYRSRGFEDEPKRGLRIDLILTSHGLQPRIKAAGVDYHLRSMDKPSDHAPIWLELE</sequence>
<dbReference type="PROSITE" id="PS00727">
    <property type="entry name" value="AP_NUCLEASE_F1_2"/>
    <property type="match status" value="1"/>
</dbReference>
<evidence type="ECO:0000256" key="4">
    <source>
        <dbReference type="ARBA" id="ARBA00022801"/>
    </source>
</evidence>
<evidence type="ECO:0000313" key="11">
    <source>
        <dbReference type="Proteomes" id="UP000095143"/>
    </source>
</evidence>
<feature type="binding site" evidence="7">
    <location>
        <position position="152"/>
    </location>
    <ligand>
        <name>Mg(2+)</name>
        <dbReference type="ChEBI" id="CHEBI:18420"/>
        <label>1</label>
    </ligand>
</feature>
<comment type="caution">
    <text evidence="10">The sequence shown here is derived from an EMBL/GenBank/DDBJ whole genome shotgun (WGS) entry which is preliminary data.</text>
</comment>
<feature type="binding site" evidence="7">
    <location>
        <position position="262"/>
    </location>
    <ligand>
        <name>Mg(2+)</name>
        <dbReference type="ChEBI" id="CHEBI:18420"/>
        <label>1</label>
    </ligand>
</feature>
<evidence type="ECO:0000256" key="7">
    <source>
        <dbReference type="PIRSR" id="PIRSR604808-2"/>
    </source>
</evidence>
<dbReference type="RefSeq" id="WP_065990599.1">
    <property type="nucleotide sequence ID" value="NZ_MDEN01000065.1"/>
</dbReference>
<feature type="site" description="Interaction with DNA substrate" evidence="8">
    <location>
        <position position="262"/>
    </location>
</feature>